<dbReference type="SUPFAM" id="SSF49899">
    <property type="entry name" value="Concanavalin A-like lectins/glucanases"/>
    <property type="match status" value="1"/>
</dbReference>
<proteinExistence type="inferred from homology"/>
<comment type="catalytic activity">
    <reaction evidence="1">
        <text>Endohydrolysis of (1-&gt;4)-beta-D-glucosidic linkages in cellulose, lichenin and cereal beta-D-glucans.</text>
        <dbReference type="EC" id="3.2.1.4"/>
    </reaction>
</comment>
<evidence type="ECO:0000313" key="12">
    <source>
        <dbReference type="Proteomes" id="UP001303473"/>
    </source>
</evidence>
<dbReference type="GO" id="GO:0008810">
    <property type="term" value="F:cellulase activity"/>
    <property type="evidence" value="ECO:0007669"/>
    <property type="project" value="UniProtKB-EC"/>
</dbReference>
<evidence type="ECO:0000256" key="3">
    <source>
        <dbReference type="ARBA" id="ARBA00022801"/>
    </source>
</evidence>
<keyword evidence="7 9" id="KW-0326">Glycosidase</keyword>
<dbReference type="InterPro" id="IPR001722">
    <property type="entry name" value="Glyco_hydro_7"/>
</dbReference>
<dbReference type="Proteomes" id="UP001303473">
    <property type="component" value="Unassembled WGS sequence"/>
</dbReference>
<dbReference type="Gene3D" id="2.70.100.10">
    <property type="entry name" value="Glycoside hydrolase, family 7, domain"/>
    <property type="match status" value="1"/>
</dbReference>
<keyword evidence="12" id="KW-1185">Reference proteome</keyword>
<dbReference type="PANTHER" id="PTHR33753:SF1">
    <property type="entry name" value="ENDO-BETA-1,4-GLUCANASE CELB"/>
    <property type="match status" value="1"/>
</dbReference>
<evidence type="ECO:0000256" key="9">
    <source>
        <dbReference type="RuleBase" id="RU361164"/>
    </source>
</evidence>
<gene>
    <name evidence="11" type="ORF">QBC46DRAFT_440190</name>
</gene>
<protein>
    <recommendedName>
        <fullName evidence="9">Glucanase</fullName>
        <ecNumber evidence="9">3.2.1.-</ecNumber>
    </recommendedName>
</protein>
<evidence type="ECO:0000256" key="5">
    <source>
        <dbReference type="ARBA" id="ARBA00023180"/>
    </source>
</evidence>
<keyword evidence="10" id="KW-0732">Signal</keyword>
<comment type="caution">
    <text evidence="11">The sequence shown here is derived from an EMBL/GenBank/DDBJ whole genome shotgun (WGS) entry which is preliminary data.</text>
</comment>
<dbReference type="Pfam" id="PF00840">
    <property type="entry name" value="Glyco_hydro_7"/>
    <property type="match status" value="1"/>
</dbReference>
<sequence length="480" mass="49762">MTSKLAAVLPLLLIPSSAQQIGTTIPEVHPTLQTQVCTSSGGCVTKHTSLVTDALSRPFHAADNMAVSCAATPLNTTLCPDAATCSRNCVLEGVEYGSLGVLASGFAVTLRQFLFDGAQFKSVSPRLYLLAEDDKNYEPLKLINAELTFDVDVSKLACGMNGALYLSEMDTSGSRSDLNPAGAQYGTGYCDAQCFQTTFINGLPNLNNSGACCNEMDIWEANSRSNALTPHTCSGTGPFLCSGTECNKTVGVCDKDGCGVNPFNLGSKNFYGPGPGMTVDTSRPFTVVTQFLTADNTSTGALTEIRRLYVQDGKVIQNALLAAGTGANGPNAAATPAAVTENFCQARNASDFVRLGGLQGMGQALARGMVLIFSIWNSPGDFMNWLDSGSAGPCNATEGDPKLILAANPEVSVTFSNIRWGDIGSTFSASLSSAEVAEQGITKVVSSAAKSQAGVEGRRVGVVTGAAVGLALVMSAAVLS</sequence>
<feature type="chain" id="PRO_5042951728" description="Glucanase" evidence="10">
    <location>
        <begin position="19"/>
        <end position="480"/>
    </location>
</feature>
<feature type="signal peptide" evidence="10">
    <location>
        <begin position="1"/>
        <end position="18"/>
    </location>
</feature>
<reference evidence="12" key="1">
    <citation type="journal article" date="2023" name="Mol. Phylogenet. Evol.">
        <title>Genome-scale phylogeny and comparative genomics of the fungal order Sordariales.</title>
        <authorList>
            <person name="Hensen N."/>
            <person name="Bonometti L."/>
            <person name="Westerberg I."/>
            <person name="Brannstrom I.O."/>
            <person name="Guillou S."/>
            <person name="Cros-Aarteil S."/>
            <person name="Calhoun S."/>
            <person name="Haridas S."/>
            <person name="Kuo A."/>
            <person name="Mondo S."/>
            <person name="Pangilinan J."/>
            <person name="Riley R."/>
            <person name="LaButti K."/>
            <person name="Andreopoulos B."/>
            <person name="Lipzen A."/>
            <person name="Chen C."/>
            <person name="Yan M."/>
            <person name="Daum C."/>
            <person name="Ng V."/>
            <person name="Clum A."/>
            <person name="Steindorff A."/>
            <person name="Ohm R.A."/>
            <person name="Martin F."/>
            <person name="Silar P."/>
            <person name="Natvig D.O."/>
            <person name="Lalanne C."/>
            <person name="Gautier V."/>
            <person name="Ament-Velasquez S.L."/>
            <person name="Kruys A."/>
            <person name="Hutchinson M.I."/>
            <person name="Powell A.J."/>
            <person name="Barry K."/>
            <person name="Miller A.N."/>
            <person name="Grigoriev I.V."/>
            <person name="Debuchy R."/>
            <person name="Gladieux P."/>
            <person name="Hiltunen Thoren M."/>
            <person name="Johannesson H."/>
        </authorList>
    </citation>
    <scope>NUCLEOTIDE SEQUENCE [LARGE SCALE GENOMIC DNA]</scope>
    <source>
        <strain evidence="12">CBS 340.73</strain>
    </source>
</reference>
<keyword evidence="4 9" id="KW-0136">Cellulose degradation</keyword>
<dbReference type="AlphaFoldDB" id="A0AAN6N5F2"/>
<evidence type="ECO:0000313" key="11">
    <source>
        <dbReference type="EMBL" id="KAK3938563.1"/>
    </source>
</evidence>
<evidence type="ECO:0000256" key="7">
    <source>
        <dbReference type="ARBA" id="ARBA00023295"/>
    </source>
</evidence>
<evidence type="ECO:0000256" key="10">
    <source>
        <dbReference type="SAM" id="SignalP"/>
    </source>
</evidence>
<organism evidence="11 12">
    <name type="scientific">Diplogelasinospora grovesii</name>
    <dbReference type="NCBI Taxonomy" id="303347"/>
    <lineage>
        <taxon>Eukaryota</taxon>
        <taxon>Fungi</taxon>
        <taxon>Dikarya</taxon>
        <taxon>Ascomycota</taxon>
        <taxon>Pezizomycotina</taxon>
        <taxon>Sordariomycetes</taxon>
        <taxon>Sordariomycetidae</taxon>
        <taxon>Sordariales</taxon>
        <taxon>Diplogelasinosporaceae</taxon>
        <taxon>Diplogelasinospora</taxon>
    </lineage>
</organism>
<evidence type="ECO:0000256" key="2">
    <source>
        <dbReference type="ARBA" id="ARBA00006044"/>
    </source>
</evidence>
<dbReference type="InterPro" id="IPR013320">
    <property type="entry name" value="ConA-like_dom_sf"/>
</dbReference>
<dbReference type="EMBL" id="MU853827">
    <property type="protein sequence ID" value="KAK3938563.1"/>
    <property type="molecule type" value="Genomic_DNA"/>
</dbReference>
<evidence type="ECO:0000256" key="8">
    <source>
        <dbReference type="ARBA" id="ARBA00023326"/>
    </source>
</evidence>
<dbReference type="EC" id="3.2.1.-" evidence="9"/>
<dbReference type="PANTHER" id="PTHR33753">
    <property type="entry name" value="1,4-BETA-D-GLUCAN CELLOBIOHYDROLASE B"/>
    <property type="match status" value="1"/>
</dbReference>
<comment type="similarity">
    <text evidence="2 9">Belongs to the glycosyl hydrolase 7 (cellulase C) family.</text>
</comment>
<name>A0AAN6N5F2_9PEZI</name>
<accession>A0AAN6N5F2</accession>
<dbReference type="InterPro" id="IPR037019">
    <property type="entry name" value="Glyco_hydro_7_sf"/>
</dbReference>
<dbReference type="CDD" id="cd07999">
    <property type="entry name" value="GH7_CBH_EG"/>
    <property type="match status" value="1"/>
</dbReference>
<evidence type="ECO:0000256" key="6">
    <source>
        <dbReference type="ARBA" id="ARBA00023277"/>
    </source>
</evidence>
<dbReference type="PRINTS" id="PR00734">
    <property type="entry name" value="GLHYDRLASE7"/>
</dbReference>
<keyword evidence="8 9" id="KW-0624">Polysaccharide degradation</keyword>
<keyword evidence="6" id="KW-0119">Carbohydrate metabolism</keyword>
<evidence type="ECO:0000256" key="1">
    <source>
        <dbReference type="ARBA" id="ARBA00000966"/>
    </source>
</evidence>
<dbReference type="GO" id="GO:0030245">
    <property type="term" value="P:cellulose catabolic process"/>
    <property type="evidence" value="ECO:0007669"/>
    <property type="project" value="UniProtKB-KW"/>
</dbReference>
<keyword evidence="5" id="KW-0325">Glycoprotein</keyword>
<keyword evidence="3 9" id="KW-0378">Hydrolase</keyword>
<evidence type="ECO:0000256" key="4">
    <source>
        <dbReference type="ARBA" id="ARBA00023001"/>
    </source>
</evidence>